<proteinExistence type="predicted"/>
<dbReference type="STRING" id="380248.SAMN05216251_102381"/>
<dbReference type="OrthoDB" id="3527613at2"/>
<protein>
    <submittedName>
        <fullName evidence="1">Uncharacterized protein</fullName>
    </submittedName>
</protein>
<dbReference type="RefSeq" id="WP_093712047.1">
    <property type="nucleotide sequence ID" value="NZ_FONG01000002.1"/>
</dbReference>
<accession>A0A1I1ZAP1</accession>
<gene>
    <name evidence="1" type="ORF">SAMN05216251_102381</name>
</gene>
<organism evidence="1 2">
    <name type="scientific">Actinacidiphila alni</name>
    <dbReference type="NCBI Taxonomy" id="380248"/>
    <lineage>
        <taxon>Bacteria</taxon>
        <taxon>Bacillati</taxon>
        <taxon>Actinomycetota</taxon>
        <taxon>Actinomycetes</taxon>
        <taxon>Kitasatosporales</taxon>
        <taxon>Streptomycetaceae</taxon>
        <taxon>Actinacidiphila</taxon>
    </lineage>
</organism>
<dbReference type="Proteomes" id="UP000199323">
    <property type="component" value="Unassembled WGS sequence"/>
</dbReference>
<dbReference type="EMBL" id="FONG01000002">
    <property type="protein sequence ID" value="SFE28749.1"/>
    <property type="molecule type" value="Genomic_DNA"/>
</dbReference>
<name>A0A1I1ZAP1_9ACTN</name>
<dbReference type="AlphaFoldDB" id="A0A1I1ZAP1"/>
<dbReference type="InterPro" id="IPR054202">
    <property type="entry name" value="DUF6907"/>
</dbReference>
<reference evidence="1 2" key="1">
    <citation type="submission" date="2016-10" db="EMBL/GenBank/DDBJ databases">
        <authorList>
            <person name="de Groot N.N."/>
        </authorList>
    </citation>
    <scope>NUCLEOTIDE SEQUENCE [LARGE SCALE GENOMIC DNA]</scope>
    <source>
        <strain evidence="1 2">CGMCC 4.3510</strain>
    </source>
</reference>
<evidence type="ECO:0000313" key="1">
    <source>
        <dbReference type="EMBL" id="SFE28749.1"/>
    </source>
</evidence>
<keyword evidence="2" id="KW-1185">Reference proteome</keyword>
<evidence type="ECO:0000313" key="2">
    <source>
        <dbReference type="Proteomes" id="UP000199323"/>
    </source>
</evidence>
<sequence>MSSSTTEPRTSDAGELVRQDRTWTIKTTCGCTVSGYLPAWAEVDPSETGVLLDELPTLIADMNHWTCFPGQRMAVAHRGVESEDTEVFRTTIDANPYVGGPLPRLPVANIRIVGDYWLHGLTPTALAEVATQLRAQAALLDDEIRPQLISAREDWLTQQWT</sequence>
<dbReference type="Pfam" id="PF21848">
    <property type="entry name" value="DUF6907"/>
    <property type="match status" value="1"/>
</dbReference>